<proteinExistence type="predicted"/>
<dbReference type="STRING" id="630390.A0A180GSZ0"/>
<dbReference type="InterPro" id="IPR027417">
    <property type="entry name" value="P-loop_NTPase"/>
</dbReference>
<dbReference type="EMBL" id="ADAS02000029">
    <property type="protein sequence ID" value="OAV95422.1"/>
    <property type="molecule type" value="Genomic_DNA"/>
</dbReference>
<keyword evidence="2" id="KW-0378">Hydrolase</keyword>
<dbReference type="GO" id="GO:0008094">
    <property type="term" value="F:ATP-dependent activity, acting on DNA"/>
    <property type="evidence" value="ECO:0007669"/>
    <property type="project" value="TreeGrafter"/>
</dbReference>
<reference evidence="6" key="4">
    <citation type="submission" date="2025-05" db="UniProtKB">
        <authorList>
            <consortium name="EnsemblFungi"/>
        </authorList>
    </citation>
    <scope>IDENTIFICATION</scope>
    <source>
        <strain evidence="6">isolate 1-1 / race 1 (BBBD)</strain>
    </source>
</reference>
<sequence length="291" mass="33303">MDVLQLPPKVEEKVGLPLPEPWDKDYRQRYHNFAKQFGVDRGSKSWDSAEFFQQLTTLRLYCDHPALVDQSQYDLPKQQTSWHDSPKIVHLIGDLKAHLRSEQGGQIAKAVVFSQWTHFLGIVGVALVKNRIDFEQIDGTCSLQQRKKALARIRQQSNVQVLLATIGACGVGIDLTCTQKVYLMADNKLLKEPCWNPSVESQATDRAYWLGQVCTTRIICYFIEGSIEVNMIEIQKQKKELAQRTVRWQGIRVLLPEYSRRAGRLWVWIGGIPDHSSTGANQLGLEKRWIC</sequence>
<name>A0A180GSZ0_PUCT1</name>
<dbReference type="InterPro" id="IPR049730">
    <property type="entry name" value="SNF2/RAD54-like_C"/>
</dbReference>
<evidence type="ECO:0000313" key="6">
    <source>
        <dbReference type="EnsemblFungi" id="PTTG_26671-t43_1-p1"/>
    </source>
</evidence>
<dbReference type="Gene3D" id="3.40.50.300">
    <property type="entry name" value="P-loop containing nucleotide triphosphate hydrolases"/>
    <property type="match status" value="1"/>
</dbReference>
<dbReference type="GO" id="GO:0005524">
    <property type="term" value="F:ATP binding"/>
    <property type="evidence" value="ECO:0007669"/>
    <property type="project" value="UniProtKB-KW"/>
</dbReference>
<keyword evidence="7" id="KW-1185">Reference proteome</keyword>
<protein>
    <submittedName>
        <fullName evidence="6">Helicase C-terminal domain-containing protein</fullName>
    </submittedName>
</protein>
<dbReference type="PANTHER" id="PTHR45626">
    <property type="entry name" value="TRANSCRIPTION TERMINATION FACTOR 2-RELATED"/>
    <property type="match status" value="1"/>
</dbReference>
<organism evidence="5">
    <name type="scientific">Puccinia triticina (isolate 1-1 / race 1 (BBBD))</name>
    <name type="common">Brown leaf rust fungus</name>
    <dbReference type="NCBI Taxonomy" id="630390"/>
    <lineage>
        <taxon>Eukaryota</taxon>
        <taxon>Fungi</taxon>
        <taxon>Dikarya</taxon>
        <taxon>Basidiomycota</taxon>
        <taxon>Pucciniomycotina</taxon>
        <taxon>Pucciniomycetes</taxon>
        <taxon>Pucciniales</taxon>
        <taxon>Pucciniaceae</taxon>
        <taxon>Puccinia</taxon>
    </lineage>
</organism>
<dbReference type="InterPro" id="IPR050628">
    <property type="entry name" value="SNF2_RAD54_helicase_TF"/>
</dbReference>
<dbReference type="GO" id="GO:0016787">
    <property type="term" value="F:hydrolase activity"/>
    <property type="evidence" value="ECO:0007669"/>
    <property type="project" value="UniProtKB-KW"/>
</dbReference>
<dbReference type="Proteomes" id="UP000005240">
    <property type="component" value="Unassembled WGS sequence"/>
</dbReference>
<evidence type="ECO:0000259" key="4">
    <source>
        <dbReference type="Pfam" id="PF00271"/>
    </source>
</evidence>
<dbReference type="InterPro" id="IPR001650">
    <property type="entry name" value="Helicase_C-like"/>
</dbReference>
<dbReference type="CDD" id="cd18793">
    <property type="entry name" value="SF2_C_SNF"/>
    <property type="match status" value="1"/>
</dbReference>
<keyword evidence="1" id="KW-0547">Nucleotide-binding</keyword>
<accession>A0A180GSZ0</accession>
<feature type="domain" description="Helicase C-terminal" evidence="4">
    <location>
        <begin position="105"/>
        <end position="208"/>
    </location>
</feature>
<evidence type="ECO:0000313" key="7">
    <source>
        <dbReference type="Proteomes" id="UP000005240"/>
    </source>
</evidence>
<dbReference type="OrthoDB" id="2507273at2759"/>
<evidence type="ECO:0000256" key="2">
    <source>
        <dbReference type="ARBA" id="ARBA00022801"/>
    </source>
</evidence>
<dbReference type="SUPFAM" id="SSF52540">
    <property type="entry name" value="P-loop containing nucleoside triphosphate hydrolases"/>
    <property type="match status" value="1"/>
</dbReference>
<gene>
    <name evidence="5" type="ORF">PTTG_26671</name>
</gene>
<keyword evidence="3" id="KW-0067">ATP-binding</keyword>
<dbReference type="GO" id="GO:0006281">
    <property type="term" value="P:DNA repair"/>
    <property type="evidence" value="ECO:0007669"/>
    <property type="project" value="TreeGrafter"/>
</dbReference>
<evidence type="ECO:0000256" key="1">
    <source>
        <dbReference type="ARBA" id="ARBA00022741"/>
    </source>
</evidence>
<dbReference type="VEuPathDB" id="FungiDB:PTTG_26671"/>
<reference evidence="5" key="1">
    <citation type="submission" date="2009-11" db="EMBL/GenBank/DDBJ databases">
        <authorList>
            <consortium name="The Broad Institute Genome Sequencing Platform"/>
            <person name="Ward D."/>
            <person name="Feldgarden M."/>
            <person name="Earl A."/>
            <person name="Young S.K."/>
            <person name="Zeng Q."/>
            <person name="Koehrsen M."/>
            <person name="Alvarado L."/>
            <person name="Berlin A."/>
            <person name="Bochicchio J."/>
            <person name="Borenstein D."/>
            <person name="Chapman S.B."/>
            <person name="Chen Z."/>
            <person name="Engels R."/>
            <person name="Freedman E."/>
            <person name="Gellesch M."/>
            <person name="Goldberg J."/>
            <person name="Griggs A."/>
            <person name="Gujja S."/>
            <person name="Heilman E."/>
            <person name="Heiman D."/>
            <person name="Hepburn T."/>
            <person name="Howarth C."/>
            <person name="Jen D."/>
            <person name="Larson L."/>
            <person name="Lewis B."/>
            <person name="Mehta T."/>
            <person name="Park D."/>
            <person name="Pearson M."/>
            <person name="Roberts A."/>
            <person name="Saif S."/>
            <person name="Shea T."/>
            <person name="Shenoy N."/>
            <person name="Sisk P."/>
            <person name="Stolte C."/>
            <person name="Sykes S."/>
            <person name="Thomson T."/>
            <person name="Walk T."/>
            <person name="White J."/>
            <person name="Yandava C."/>
            <person name="Izard J."/>
            <person name="Baranova O.V."/>
            <person name="Blanton J.M."/>
            <person name="Tanner A.C."/>
            <person name="Dewhirst F.E."/>
            <person name="Haas B."/>
            <person name="Nusbaum C."/>
            <person name="Birren B."/>
        </authorList>
    </citation>
    <scope>NUCLEOTIDE SEQUENCE [LARGE SCALE GENOMIC DNA]</scope>
    <source>
        <strain evidence="5">1-1 BBBD Race 1</strain>
    </source>
</reference>
<dbReference type="AlphaFoldDB" id="A0A180GSZ0"/>
<reference evidence="5" key="2">
    <citation type="submission" date="2016-05" db="EMBL/GenBank/DDBJ databases">
        <title>Comparative analysis highlights variable genome content of wheat rusts and divergence of the mating loci.</title>
        <authorList>
            <person name="Cuomo C.A."/>
            <person name="Bakkeren G."/>
            <person name="Szabo L."/>
            <person name="Khalil H."/>
            <person name="Joly D."/>
            <person name="Goldberg J."/>
            <person name="Young S."/>
            <person name="Zeng Q."/>
            <person name="Fellers J."/>
        </authorList>
    </citation>
    <scope>NUCLEOTIDE SEQUENCE [LARGE SCALE GENOMIC DNA]</scope>
    <source>
        <strain evidence="5">1-1 BBBD Race 1</strain>
    </source>
</reference>
<dbReference type="GO" id="GO:0005634">
    <property type="term" value="C:nucleus"/>
    <property type="evidence" value="ECO:0007669"/>
    <property type="project" value="TreeGrafter"/>
</dbReference>
<evidence type="ECO:0000256" key="3">
    <source>
        <dbReference type="ARBA" id="ARBA00022840"/>
    </source>
</evidence>
<evidence type="ECO:0000313" key="5">
    <source>
        <dbReference type="EMBL" id="OAV95422.1"/>
    </source>
</evidence>
<dbReference type="PANTHER" id="PTHR45626:SF22">
    <property type="entry name" value="DNA REPAIR PROTEIN RAD5"/>
    <property type="match status" value="1"/>
</dbReference>
<dbReference type="Pfam" id="PF00271">
    <property type="entry name" value="Helicase_C"/>
    <property type="match status" value="1"/>
</dbReference>
<dbReference type="EnsemblFungi" id="PTTG_26671-t43_1">
    <property type="protein sequence ID" value="PTTG_26671-t43_1-p1"/>
    <property type="gene ID" value="PTTG_26671"/>
</dbReference>
<reference evidence="6 7" key="3">
    <citation type="journal article" date="2017" name="G3 (Bethesda)">
        <title>Comparative analysis highlights variable genome content of wheat rusts and divergence of the mating loci.</title>
        <authorList>
            <person name="Cuomo C.A."/>
            <person name="Bakkeren G."/>
            <person name="Khalil H.B."/>
            <person name="Panwar V."/>
            <person name="Joly D."/>
            <person name="Linning R."/>
            <person name="Sakthikumar S."/>
            <person name="Song X."/>
            <person name="Adiconis X."/>
            <person name="Fan L."/>
            <person name="Goldberg J.M."/>
            <person name="Levin J.Z."/>
            <person name="Young S."/>
            <person name="Zeng Q."/>
            <person name="Anikster Y."/>
            <person name="Bruce M."/>
            <person name="Wang M."/>
            <person name="Yin C."/>
            <person name="McCallum B."/>
            <person name="Szabo L.J."/>
            <person name="Hulbert S."/>
            <person name="Chen X."/>
            <person name="Fellers J.P."/>
        </authorList>
    </citation>
    <scope>NUCLEOTIDE SEQUENCE</scope>
    <source>
        <strain evidence="6">isolate 1-1 / race 1 (BBBD)</strain>
        <strain evidence="7">Isolate 1-1 / race 1 (BBBD)</strain>
    </source>
</reference>